<dbReference type="OrthoDB" id="10505280at2759"/>
<dbReference type="Proteomes" id="UP000037035">
    <property type="component" value="Unassembled WGS sequence"/>
</dbReference>
<dbReference type="AlphaFoldDB" id="A0A0L6UQ93"/>
<organism evidence="1 2">
    <name type="scientific">Puccinia sorghi</name>
    <dbReference type="NCBI Taxonomy" id="27349"/>
    <lineage>
        <taxon>Eukaryota</taxon>
        <taxon>Fungi</taxon>
        <taxon>Dikarya</taxon>
        <taxon>Basidiomycota</taxon>
        <taxon>Pucciniomycotina</taxon>
        <taxon>Pucciniomycetes</taxon>
        <taxon>Pucciniales</taxon>
        <taxon>Pucciniaceae</taxon>
        <taxon>Puccinia</taxon>
    </lineage>
</organism>
<sequence length="64" mass="7476">LVEVEARWRTFNTDTLNIPPFQPKFIVNHYKSFIGKDFQTVIQAAPFIFFPIMTIYDSSPLPRA</sequence>
<dbReference type="VEuPathDB" id="FungiDB:VP01_4277g1"/>
<feature type="non-terminal residue" evidence="1">
    <location>
        <position position="1"/>
    </location>
</feature>
<evidence type="ECO:0000313" key="2">
    <source>
        <dbReference type="Proteomes" id="UP000037035"/>
    </source>
</evidence>
<name>A0A0L6UQ93_9BASI</name>
<gene>
    <name evidence="1" type="ORF">VP01_4277g1</name>
</gene>
<comment type="caution">
    <text evidence="1">The sequence shown here is derived from an EMBL/GenBank/DDBJ whole genome shotgun (WGS) entry which is preliminary data.</text>
</comment>
<evidence type="ECO:0000313" key="1">
    <source>
        <dbReference type="EMBL" id="KNZ50709.1"/>
    </source>
</evidence>
<dbReference type="EMBL" id="LAVV01009365">
    <property type="protein sequence ID" value="KNZ50709.1"/>
    <property type="molecule type" value="Genomic_DNA"/>
</dbReference>
<proteinExistence type="predicted"/>
<accession>A0A0L6UQ93</accession>
<reference evidence="1 2" key="1">
    <citation type="submission" date="2015-08" db="EMBL/GenBank/DDBJ databases">
        <title>Next Generation Sequencing and Analysis of the Genome of Puccinia sorghi L Schw, the Causal Agent of Maize Common Rust.</title>
        <authorList>
            <person name="Rochi L."/>
            <person name="Burguener G."/>
            <person name="Darino M."/>
            <person name="Turjanski A."/>
            <person name="Kreff E."/>
            <person name="Dieguez M.J."/>
            <person name="Sacco F."/>
        </authorList>
    </citation>
    <scope>NUCLEOTIDE SEQUENCE [LARGE SCALE GENOMIC DNA]</scope>
    <source>
        <strain evidence="1 2">RO10H11247</strain>
    </source>
</reference>
<keyword evidence="2" id="KW-1185">Reference proteome</keyword>
<protein>
    <submittedName>
        <fullName evidence="1">Uncharacterized protein</fullName>
    </submittedName>
</protein>